<dbReference type="EMBL" id="JBHSWW010000086">
    <property type="protein sequence ID" value="MFC6753348.1"/>
    <property type="molecule type" value="Genomic_DNA"/>
</dbReference>
<evidence type="ECO:0000313" key="4">
    <source>
        <dbReference type="Proteomes" id="UP001596442"/>
    </source>
</evidence>
<gene>
    <name evidence="3" type="ORF">ACFQEU_07695</name>
</gene>
<keyword evidence="2" id="KW-0472">Membrane</keyword>
<keyword evidence="2" id="KW-1133">Transmembrane helix</keyword>
<comment type="caution">
    <text evidence="3">The sequence shown here is derived from an EMBL/GenBank/DDBJ whole genome shotgun (WGS) entry which is preliminary data.</text>
</comment>
<organism evidence="3 4">
    <name type="scientific">Halorubrum tibetense</name>
    <dbReference type="NCBI Taxonomy" id="175631"/>
    <lineage>
        <taxon>Archaea</taxon>
        <taxon>Methanobacteriati</taxon>
        <taxon>Methanobacteriota</taxon>
        <taxon>Stenosarchaea group</taxon>
        <taxon>Halobacteria</taxon>
        <taxon>Halobacteriales</taxon>
        <taxon>Haloferacaceae</taxon>
        <taxon>Halorubrum</taxon>
    </lineage>
</organism>
<evidence type="ECO:0000256" key="2">
    <source>
        <dbReference type="SAM" id="Phobius"/>
    </source>
</evidence>
<dbReference type="RefSeq" id="WP_379780885.1">
    <property type="nucleotide sequence ID" value="NZ_JBHSWW010000086.1"/>
</dbReference>
<dbReference type="Pfam" id="PF25932">
    <property type="entry name" value="DUF7977"/>
    <property type="match status" value="1"/>
</dbReference>
<feature type="transmembrane region" description="Helical" evidence="2">
    <location>
        <begin position="91"/>
        <end position="111"/>
    </location>
</feature>
<dbReference type="InterPro" id="IPR058283">
    <property type="entry name" value="DUF7977"/>
</dbReference>
<feature type="compositionally biased region" description="Basic and acidic residues" evidence="1">
    <location>
        <begin position="36"/>
        <end position="45"/>
    </location>
</feature>
<keyword evidence="2" id="KW-0812">Transmembrane</keyword>
<sequence length="120" mass="12136">MSSEADGDSGYVHTPGADSESDTEGSPGGGDPDQEGADRAGHDPESQATGPDGFGRKGWALTGVLLTCVLVIPGVIYAYPYVAGSFGLTFFGTYLVLPLIPAVLLGLVAVWSMSAATAGE</sequence>
<name>A0ABD5SDC7_9EURY</name>
<feature type="transmembrane region" description="Helical" evidence="2">
    <location>
        <begin position="59"/>
        <end position="79"/>
    </location>
</feature>
<accession>A0ABD5SDC7</accession>
<protein>
    <recommendedName>
        <fullName evidence="5">Cox cluster protein</fullName>
    </recommendedName>
</protein>
<evidence type="ECO:0000313" key="3">
    <source>
        <dbReference type="EMBL" id="MFC6753348.1"/>
    </source>
</evidence>
<evidence type="ECO:0000256" key="1">
    <source>
        <dbReference type="SAM" id="MobiDB-lite"/>
    </source>
</evidence>
<evidence type="ECO:0008006" key="5">
    <source>
        <dbReference type="Google" id="ProtNLM"/>
    </source>
</evidence>
<dbReference type="Proteomes" id="UP001596442">
    <property type="component" value="Unassembled WGS sequence"/>
</dbReference>
<dbReference type="AlphaFoldDB" id="A0ABD5SDC7"/>
<keyword evidence="4" id="KW-1185">Reference proteome</keyword>
<reference evidence="3 4" key="1">
    <citation type="journal article" date="2019" name="Int. J. Syst. Evol. Microbiol.">
        <title>The Global Catalogue of Microorganisms (GCM) 10K type strain sequencing project: providing services to taxonomists for standard genome sequencing and annotation.</title>
        <authorList>
            <consortium name="The Broad Institute Genomics Platform"/>
            <consortium name="The Broad Institute Genome Sequencing Center for Infectious Disease"/>
            <person name="Wu L."/>
            <person name="Ma J."/>
        </authorList>
    </citation>
    <scope>NUCLEOTIDE SEQUENCE [LARGE SCALE GENOMIC DNA]</scope>
    <source>
        <strain evidence="3 4">CGMCC 1.3239</strain>
    </source>
</reference>
<proteinExistence type="predicted"/>
<feature type="region of interest" description="Disordered" evidence="1">
    <location>
        <begin position="1"/>
        <end position="54"/>
    </location>
</feature>